<evidence type="ECO:0000256" key="6">
    <source>
        <dbReference type="SAM" id="Phobius"/>
    </source>
</evidence>
<keyword evidence="3 8" id="KW-0418">Kinase</keyword>
<dbReference type="InterPro" id="IPR008271">
    <property type="entry name" value="Ser/Thr_kinase_AS"/>
</dbReference>
<dbReference type="PANTHER" id="PTHR43289:SF34">
    <property type="entry name" value="SERINE_THREONINE-PROTEIN KINASE YBDM-RELATED"/>
    <property type="match status" value="1"/>
</dbReference>
<evidence type="ECO:0000256" key="2">
    <source>
        <dbReference type="ARBA" id="ARBA00022741"/>
    </source>
</evidence>
<accession>A0ABT5EFB1</accession>
<dbReference type="RefSeq" id="WP_271915705.1">
    <property type="nucleotide sequence ID" value="NZ_JAQNDO010000001.1"/>
</dbReference>
<keyword evidence="6" id="KW-0472">Membrane</keyword>
<evidence type="ECO:0000256" key="4">
    <source>
        <dbReference type="ARBA" id="ARBA00022840"/>
    </source>
</evidence>
<dbReference type="PROSITE" id="PS50011">
    <property type="entry name" value="PROTEIN_KINASE_DOM"/>
    <property type="match status" value="1"/>
</dbReference>
<evidence type="ECO:0000259" key="7">
    <source>
        <dbReference type="PROSITE" id="PS50011"/>
    </source>
</evidence>
<keyword evidence="9" id="KW-1185">Reference proteome</keyword>
<proteinExistence type="predicted"/>
<keyword evidence="6" id="KW-1133">Transmembrane helix</keyword>
<feature type="region of interest" description="Disordered" evidence="5">
    <location>
        <begin position="323"/>
        <end position="445"/>
    </location>
</feature>
<dbReference type="SMART" id="SM00220">
    <property type="entry name" value="S_TKc"/>
    <property type="match status" value="1"/>
</dbReference>
<dbReference type="CDD" id="cd14014">
    <property type="entry name" value="STKc_PknB_like"/>
    <property type="match status" value="1"/>
</dbReference>
<dbReference type="PANTHER" id="PTHR43289">
    <property type="entry name" value="MITOGEN-ACTIVATED PROTEIN KINASE KINASE KINASE 20-RELATED"/>
    <property type="match status" value="1"/>
</dbReference>
<name>A0ABT5EFB1_9BACT</name>
<dbReference type="Gene3D" id="3.30.200.20">
    <property type="entry name" value="Phosphorylase Kinase, domain 1"/>
    <property type="match status" value="1"/>
</dbReference>
<keyword evidence="4" id="KW-0067">ATP-binding</keyword>
<organism evidence="8 9">
    <name type="scientific">Polyangium mundeleinium</name>
    <dbReference type="NCBI Taxonomy" id="2995306"/>
    <lineage>
        <taxon>Bacteria</taxon>
        <taxon>Pseudomonadati</taxon>
        <taxon>Myxococcota</taxon>
        <taxon>Polyangia</taxon>
        <taxon>Polyangiales</taxon>
        <taxon>Polyangiaceae</taxon>
        <taxon>Polyangium</taxon>
    </lineage>
</organism>
<dbReference type="SUPFAM" id="SSF56112">
    <property type="entry name" value="Protein kinase-like (PK-like)"/>
    <property type="match status" value="1"/>
</dbReference>
<sequence>MTSKQPQGGTAQADRAAQDRARGLIDRVISDRYRIRELIAMGGMGAVYRGEHLLLKKRIAIKILHPETENLPELVKRFEREAIAGAHIQHPNVASATDFGKLPDGSYFLVLEYVKGKTLNQLLQAGPLPPRRAARLTRQLASALDAIHRLDIVHRDLKPRNIMIVDGPAETVKIIDLGLAKVKVNELSAGDRERQDSRASIGDEDEYGTLTVAGTIFGTIAYLSPEAADGMDAVDARSDLYALGLMFYEMLSGKHPFTAVNPVELFMQHRFQPPPAISERCPGVTVPAPLEAVVRKLLEKQPDNRYQSGFELAGAIDEALREMGPPAEGEDDAPPMSEGYEGEPSMRTSVPSMRPPVPSQRPPALTSSQKPPAPSQRPASPTLPSEGMDAPVSKPAASMPKPILPLAQPLPDEPVKERAVEPPPPDAIELTEAPASPARKKKSKAPTVLTIVVGVALGCGAAYAALVMQKRNGPTPVTPQATVTATASAAPKPTASTATPAPSATEAAPAATASAAPEPAASAAVPASTMSAEAIDGAKRKFKDAFRYQDWRGASRVVIDLGKSAPEAFKDREFSQLVQGLAIQLSRENADAELLDLFANDLGSDGLDMLYAFVEGQGKAPIAVASGKLLQDETRLTKASPAMRIALDLRNATCVDKLTLLDRAQKDGDFRARLVLETLGRACFPQNPNVEKVIYDLRTRFPKR</sequence>
<keyword evidence="1" id="KW-0808">Transferase</keyword>
<feature type="region of interest" description="Disordered" evidence="5">
    <location>
        <begin position="475"/>
        <end position="515"/>
    </location>
</feature>
<evidence type="ECO:0000313" key="9">
    <source>
        <dbReference type="Proteomes" id="UP001221411"/>
    </source>
</evidence>
<dbReference type="InterPro" id="IPR000719">
    <property type="entry name" value="Prot_kinase_dom"/>
</dbReference>
<dbReference type="PROSITE" id="PS00108">
    <property type="entry name" value="PROTEIN_KINASE_ST"/>
    <property type="match status" value="1"/>
</dbReference>
<reference evidence="8 9" key="1">
    <citation type="submission" date="2022-11" db="EMBL/GenBank/DDBJ databases">
        <title>Minimal conservation of predation-associated metabolite biosynthetic gene clusters underscores biosynthetic potential of Myxococcota including descriptions for ten novel species: Archangium lansinium sp. nov., Myxococcus landrumus sp. nov., Nannocystis bai.</title>
        <authorList>
            <person name="Ahearne A."/>
            <person name="Stevens C."/>
            <person name="Dowd S."/>
        </authorList>
    </citation>
    <scope>NUCLEOTIDE SEQUENCE [LARGE SCALE GENOMIC DNA]</scope>
    <source>
        <strain evidence="8 9">RJM3</strain>
    </source>
</reference>
<dbReference type="EMBL" id="JAQNDO010000001">
    <property type="protein sequence ID" value="MDC0740503.1"/>
    <property type="molecule type" value="Genomic_DNA"/>
</dbReference>
<dbReference type="PRINTS" id="PR01217">
    <property type="entry name" value="PRICHEXTENSN"/>
</dbReference>
<evidence type="ECO:0000256" key="1">
    <source>
        <dbReference type="ARBA" id="ARBA00022679"/>
    </source>
</evidence>
<feature type="domain" description="Protein kinase" evidence="7">
    <location>
        <begin position="33"/>
        <end position="320"/>
    </location>
</feature>
<evidence type="ECO:0000256" key="3">
    <source>
        <dbReference type="ARBA" id="ARBA00022777"/>
    </source>
</evidence>
<keyword evidence="6" id="KW-0812">Transmembrane</keyword>
<dbReference type="Proteomes" id="UP001221411">
    <property type="component" value="Unassembled WGS sequence"/>
</dbReference>
<evidence type="ECO:0000256" key="5">
    <source>
        <dbReference type="SAM" id="MobiDB-lite"/>
    </source>
</evidence>
<protein>
    <submittedName>
        <fullName evidence="8">Protein kinase</fullName>
    </submittedName>
</protein>
<keyword evidence="2" id="KW-0547">Nucleotide-binding</keyword>
<evidence type="ECO:0000313" key="8">
    <source>
        <dbReference type="EMBL" id="MDC0740503.1"/>
    </source>
</evidence>
<dbReference type="GO" id="GO:0016301">
    <property type="term" value="F:kinase activity"/>
    <property type="evidence" value="ECO:0007669"/>
    <property type="project" value="UniProtKB-KW"/>
</dbReference>
<dbReference type="InterPro" id="IPR011009">
    <property type="entry name" value="Kinase-like_dom_sf"/>
</dbReference>
<comment type="caution">
    <text evidence="8">The sequence shown here is derived from an EMBL/GenBank/DDBJ whole genome shotgun (WGS) entry which is preliminary data.</text>
</comment>
<dbReference type="Pfam" id="PF00069">
    <property type="entry name" value="Pkinase"/>
    <property type="match status" value="1"/>
</dbReference>
<gene>
    <name evidence="8" type="ORF">POL67_04045</name>
</gene>
<dbReference type="Gene3D" id="1.10.510.10">
    <property type="entry name" value="Transferase(Phosphotransferase) domain 1"/>
    <property type="match status" value="1"/>
</dbReference>
<feature type="transmembrane region" description="Helical" evidence="6">
    <location>
        <begin position="448"/>
        <end position="468"/>
    </location>
</feature>